<dbReference type="EMBL" id="CP042906">
    <property type="protein sequence ID" value="QEX19610.1"/>
    <property type="molecule type" value="Genomic_DNA"/>
</dbReference>
<feature type="transmembrane region" description="Helical" evidence="1">
    <location>
        <begin position="146"/>
        <end position="162"/>
    </location>
</feature>
<dbReference type="GO" id="GO:0016020">
    <property type="term" value="C:membrane"/>
    <property type="evidence" value="ECO:0007669"/>
    <property type="project" value="InterPro"/>
</dbReference>
<gene>
    <name evidence="3" type="ORF">FRZ44_49250</name>
</gene>
<feature type="transmembrane region" description="Helical" evidence="1">
    <location>
        <begin position="216"/>
        <end position="241"/>
    </location>
</feature>
<dbReference type="SUPFAM" id="SSF103481">
    <property type="entry name" value="Multidrug resistance efflux transporter EmrE"/>
    <property type="match status" value="2"/>
</dbReference>
<dbReference type="Gene3D" id="1.10.3730.20">
    <property type="match status" value="1"/>
</dbReference>
<organism evidence="3 4">
    <name type="scientific">Hypericibacter terrae</name>
    <dbReference type="NCBI Taxonomy" id="2602015"/>
    <lineage>
        <taxon>Bacteria</taxon>
        <taxon>Pseudomonadati</taxon>
        <taxon>Pseudomonadota</taxon>
        <taxon>Alphaproteobacteria</taxon>
        <taxon>Rhodospirillales</taxon>
        <taxon>Dongiaceae</taxon>
        <taxon>Hypericibacter</taxon>
    </lineage>
</organism>
<protein>
    <recommendedName>
        <fullName evidence="2">EamA domain-containing protein</fullName>
    </recommendedName>
</protein>
<dbReference type="InterPro" id="IPR000620">
    <property type="entry name" value="EamA_dom"/>
</dbReference>
<reference evidence="3 4" key="1">
    <citation type="submission" date="2019-08" db="EMBL/GenBank/DDBJ databases">
        <title>Hyperibacter terrae gen. nov., sp. nov. and Hyperibacter viscosus sp. nov., two new members in the family Rhodospirillaceae isolated from the rhizosphere of Hypericum perforatum.</title>
        <authorList>
            <person name="Noviana Z."/>
        </authorList>
    </citation>
    <scope>NUCLEOTIDE SEQUENCE [LARGE SCALE GENOMIC DNA]</scope>
    <source>
        <strain evidence="3 4">R5913</strain>
    </source>
</reference>
<evidence type="ECO:0000313" key="3">
    <source>
        <dbReference type="EMBL" id="QEX19610.1"/>
    </source>
</evidence>
<feature type="transmembrane region" description="Helical" evidence="1">
    <location>
        <begin position="35"/>
        <end position="53"/>
    </location>
</feature>
<feature type="transmembrane region" description="Helical" evidence="1">
    <location>
        <begin position="113"/>
        <end position="134"/>
    </location>
</feature>
<dbReference type="RefSeq" id="WP_151179664.1">
    <property type="nucleotide sequence ID" value="NZ_CP042906.1"/>
</dbReference>
<feature type="transmembrane region" description="Helical" evidence="1">
    <location>
        <begin position="60"/>
        <end position="82"/>
    </location>
</feature>
<keyword evidence="1" id="KW-0812">Transmembrane</keyword>
<dbReference type="Pfam" id="PF00892">
    <property type="entry name" value="EamA"/>
    <property type="match status" value="2"/>
</dbReference>
<feature type="domain" description="EamA" evidence="2">
    <location>
        <begin position="7"/>
        <end position="131"/>
    </location>
</feature>
<dbReference type="InterPro" id="IPR037185">
    <property type="entry name" value="EmrE-like"/>
</dbReference>
<keyword evidence="4" id="KW-1185">Reference proteome</keyword>
<dbReference type="AlphaFoldDB" id="A0A5J6MU77"/>
<feature type="transmembrane region" description="Helical" evidence="1">
    <location>
        <begin position="174"/>
        <end position="196"/>
    </location>
</feature>
<feature type="domain" description="EamA" evidence="2">
    <location>
        <begin position="147"/>
        <end position="278"/>
    </location>
</feature>
<dbReference type="OrthoDB" id="9783707at2"/>
<keyword evidence="1" id="KW-0472">Membrane</keyword>
<evidence type="ECO:0000256" key="1">
    <source>
        <dbReference type="SAM" id="Phobius"/>
    </source>
</evidence>
<dbReference type="KEGG" id="htq:FRZ44_49250"/>
<name>A0A5J6MU77_9PROT</name>
<dbReference type="Proteomes" id="UP000326202">
    <property type="component" value="Chromosome"/>
</dbReference>
<sequence length="282" mass="29708">MSLHLIVALLMLLAAAMHAGWNLFVKGTGDRLSAITAVMTGGAILSAFALPFVDPPARESWIFIFLSIVIHLGYYAGLVGAYRHGDLSHAYPIARGTAPLLVAIAAAPAAGEWLSPLQCLGVAAISLGIVSLAFERGMPKGDHGRSVLYALATAVFIMGYSVTDGLGVRRSGNALGYILWLFALEAIPLLLITIAIRRRAFFQHLKRHWRSSSAGAVLSCGAYGLAIWGMSVGTLAGIVGLRETSVLFGAAFGALFLHEKFGWKRAVAAVAVVAGNLVLQLA</sequence>
<evidence type="ECO:0000313" key="4">
    <source>
        <dbReference type="Proteomes" id="UP000326202"/>
    </source>
</evidence>
<evidence type="ECO:0000259" key="2">
    <source>
        <dbReference type="Pfam" id="PF00892"/>
    </source>
</evidence>
<accession>A0A5J6MU77</accession>
<keyword evidence="1" id="KW-1133">Transmembrane helix</keyword>
<proteinExistence type="predicted"/>